<feature type="transmembrane region" description="Helical" evidence="2">
    <location>
        <begin position="401"/>
        <end position="420"/>
    </location>
</feature>
<dbReference type="PANTHER" id="PTHR16214">
    <property type="entry name" value="TRANSMEMBRANE PROTEIN 260"/>
    <property type="match status" value="1"/>
</dbReference>
<evidence type="ECO:0000256" key="2">
    <source>
        <dbReference type="SAM" id="Phobius"/>
    </source>
</evidence>
<keyword evidence="2" id="KW-1133">Transmembrane helix</keyword>
<dbReference type="PROSITE" id="PS50005">
    <property type="entry name" value="TPR"/>
    <property type="match status" value="1"/>
</dbReference>
<dbReference type="SUPFAM" id="SSF48452">
    <property type="entry name" value="TPR-like"/>
    <property type="match status" value="1"/>
</dbReference>
<feature type="transmembrane region" description="Helical" evidence="2">
    <location>
        <begin position="121"/>
        <end position="138"/>
    </location>
</feature>
<feature type="transmembrane region" description="Helical" evidence="2">
    <location>
        <begin position="262"/>
        <end position="280"/>
    </location>
</feature>
<feature type="transmembrane region" description="Helical" evidence="2">
    <location>
        <begin position="12"/>
        <end position="31"/>
    </location>
</feature>
<feature type="transmembrane region" description="Helical" evidence="2">
    <location>
        <begin position="219"/>
        <end position="250"/>
    </location>
</feature>
<feature type="repeat" description="TPR" evidence="1">
    <location>
        <begin position="763"/>
        <end position="796"/>
    </location>
</feature>
<dbReference type="Pfam" id="PF11028">
    <property type="entry name" value="TMEM260-like"/>
    <property type="match status" value="1"/>
</dbReference>
<evidence type="ECO:0000313" key="3">
    <source>
        <dbReference type="EMBL" id="NNF05625.1"/>
    </source>
</evidence>
<dbReference type="SMART" id="SM00028">
    <property type="entry name" value="TPR"/>
    <property type="match status" value="3"/>
</dbReference>
<dbReference type="Proteomes" id="UP000547674">
    <property type="component" value="Unassembled WGS sequence"/>
</dbReference>
<dbReference type="InterPro" id="IPR021280">
    <property type="entry name" value="TMEM260-like"/>
</dbReference>
<dbReference type="Pfam" id="PF14559">
    <property type="entry name" value="TPR_19"/>
    <property type="match status" value="1"/>
</dbReference>
<dbReference type="PANTHER" id="PTHR16214:SF3">
    <property type="entry name" value="TRANSMEMBRANE PROTEIN 260"/>
    <property type="match status" value="1"/>
</dbReference>
<sequence>MIEGSQRSQDTLNLIFGSLVFLFVLTVYTLTMNPSVPFWDSGEYIATSYIMGVPHPPGTPLYVLVGRVFSMIPFGSVAQNVNWLSAFSSAVAILFVYLIGVKISRRIFPLEQDPNNRAMSYAAGAIGALLAAFATTFWDNAIEAEVYAGACAIMAFSIWLVFRWHERLGEGSEDGLLLLISYIVGLGVGIHLAVAIVAWPAVLFVFICRPNYLKQWNYIGWAIVTLSLGLGINQLTFLWAPIVLGITLLLYLVRGRISRLPFWASILFMLGLSVHFFLLIRSNLDPAINEGAPKDWESLWLMLTRDQYKPGSPLERRAPIPYQIDFMWLRYMWWNFTLFAVKGKAFFVLPILLAAIGGVVHFLKDKKTAAVLWALFVFLGPAMVFYMNFKVGEVRERDYFFVQNFMFLSIWVGIGAMWVTQTLGELLKSRRLMTAVGVSLFVGMSLLPLRHNLRAHDRSDYYFAHNYAHNMLATLEPDAILFTNGDNDTFPLWYIQEVEGFRKDVRVINLSLLNTPWYIDQLKNLEPKIPISWTDEQIKTINEAFQLTYARFNGQTIPISIETQRAWDQSALNPLLEISNEVARRDNRVAYVKDFAVDDIVKTNNWERPLYLAVTVPERMGLNKQLAMEGLVYRINPTGQGETLNVPVAEKNLFEVYKYDGLVIRDEADPQAAWLPDTTTYLDPNGSKLVQNYAAAFSRLALYYVDSDRDEEALSAVKKAEMISPRFAGISMARGFIYERIGDLEGAERYYREMLAKQPSPDWQLNHRLALLILRQGREEEAIQMLQETVRLAPDRFEPVQSLLTVYYNQNRYPEALQVLEGWLRAHPQDASVRQLYDQLRQSIQAQEGEGQ</sequence>
<dbReference type="EMBL" id="JABDJR010000092">
    <property type="protein sequence ID" value="NNF05625.1"/>
    <property type="molecule type" value="Genomic_DNA"/>
</dbReference>
<feature type="transmembrane region" description="Helical" evidence="2">
    <location>
        <begin position="176"/>
        <end position="207"/>
    </location>
</feature>
<protein>
    <submittedName>
        <fullName evidence="3">DUF2723 domain-containing protein</fullName>
    </submittedName>
</protein>
<dbReference type="AlphaFoldDB" id="A0A7Y2E913"/>
<dbReference type="InterPro" id="IPR011990">
    <property type="entry name" value="TPR-like_helical_dom_sf"/>
</dbReference>
<comment type="caution">
    <text evidence="3">The sequence shown here is derived from an EMBL/GenBank/DDBJ whole genome shotgun (WGS) entry which is preliminary data.</text>
</comment>
<organism evidence="3 4">
    <name type="scientific">Eiseniibacteriota bacterium</name>
    <dbReference type="NCBI Taxonomy" id="2212470"/>
    <lineage>
        <taxon>Bacteria</taxon>
        <taxon>Candidatus Eiseniibacteriota</taxon>
    </lineage>
</organism>
<name>A0A7Y2E913_UNCEI</name>
<evidence type="ECO:0000256" key="1">
    <source>
        <dbReference type="PROSITE-ProRule" id="PRU00339"/>
    </source>
</evidence>
<feature type="transmembrane region" description="Helical" evidence="2">
    <location>
        <begin position="345"/>
        <end position="363"/>
    </location>
</feature>
<keyword evidence="2" id="KW-0812">Transmembrane</keyword>
<feature type="transmembrane region" description="Helical" evidence="2">
    <location>
        <begin position="144"/>
        <end position="164"/>
    </location>
</feature>
<gene>
    <name evidence="3" type="ORF">HKN21_02580</name>
</gene>
<reference evidence="3 4" key="1">
    <citation type="submission" date="2020-03" db="EMBL/GenBank/DDBJ databases">
        <title>Metabolic flexibility allows generalist bacteria to become dominant in a frequently disturbed ecosystem.</title>
        <authorList>
            <person name="Chen Y.-J."/>
            <person name="Leung P.M."/>
            <person name="Bay S.K."/>
            <person name="Hugenholtz P."/>
            <person name="Kessler A.J."/>
            <person name="Shelley G."/>
            <person name="Waite D.W."/>
            <person name="Cook P.L."/>
            <person name="Greening C."/>
        </authorList>
    </citation>
    <scope>NUCLEOTIDE SEQUENCE [LARGE SCALE GENOMIC DNA]</scope>
    <source>
        <strain evidence="3">SS_bin_28</strain>
    </source>
</reference>
<dbReference type="Gene3D" id="1.25.40.10">
    <property type="entry name" value="Tetratricopeptide repeat domain"/>
    <property type="match status" value="1"/>
</dbReference>
<evidence type="ECO:0000313" key="4">
    <source>
        <dbReference type="Proteomes" id="UP000547674"/>
    </source>
</evidence>
<keyword evidence="1" id="KW-0802">TPR repeat</keyword>
<dbReference type="InterPro" id="IPR019734">
    <property type="entry name" value="TPR_rpt"/>
</dbReference>
<keyword evidence="2" id="KW-0472">Membrane</keyword>
<dbReference type="InterPro" id="IPR052724">
    <property type="entry name" value="GT117_domain-containing"/>
</dbReference>
<feature type="transmembrane region" description="Helical" evidence="2">
    <location>
        <begin position="81"/>
        <end position="100"/>
    </location>
</feature>
<proteinExistence type="predicted"/>
<accession>A0A7Y2E913</accession>
<feature type="transmembrane region" description="Helical" evidence="2">
    <location>
        <begin position="370"/>
        <end position="389"/>
    </location>
</feature>